<protein>
    <recommendedName>
        <fullName evidence="2">EthD domain-containing protein</fullName>
    </recommendedName>
</protein>
<evidence type="ECO:0000256" key="1">
    <source>
        <dbReference type="ARBA" id="ARBA00005986"/>
    </source>
</evidence>
<organism evidence="3">
    <name type="scientific">Mytilinidion resinicola</name>
    <dbReference type="NCBI Taxonomy" id="574789"/>
    <lineage>
        <taxon>Eukaryota</taxon>
        <taxon>Fungi</taxon>
        <taxon>Dikarya</taxon>
        <taxon>Ascomycota</taxon>
        <taxon>Pezizomycotina</taxon>
        <taxon>Dothideomycetes</taxon>
        <taxon>Pleosporomycetidae</taxon>
        <taxon>Mytilinidiales</taxon>
        <taxon>Mytilinidiaceae</taxon>
        <taxon>Mytilinidion</taxon>
    </lineage>
</organism>
<dbReference type="Pfam" id="PF07110">
    <property type="entry name" value="EthD"/>
    <property type="match status" value="1"/>
</dbReference>
<reference evidence="5" key="3">
    <citation type="submission" date="2025-04" db="UniProtKB">
        <authorList>
            <consortium name="RefSeq"/>
        </authorList>
    </citation>
    <scope>IDENTIFICATION</scope>
    <source>
        <strain evidence="5">CBS 304.34</strain>
    </source>
</reference>
<keyword evidence="4" id="KW-1185">Reference proteome</keyword>
<proteinExistence type="inferred from homology"/>
<dbReference type="InterPro" id="IPR011008">
    <property type="entry name" value="Dimeric_a/b-barrel"/>
</dbReference>
<dbReference type="GeneID" id="54461951"/>
<sequence>MPGEKQRYIKLQVYVQKKDGISDEEFHKHWANIHGDECKKIPEFNKYVKRYQQFHQTPEDRELAKTVLGDETLPYDGCAEFWIENLEDFKKFRSCPGFKTIAMADAAHFIGAAPVCMVGYEWLQHGPSTF</sequence>
<comment type="similarity">
    <text evidence="1">Belongs to the tpcK family.</text>
</comment>
<dbReference type="EMBL" id="MU003714">
    <property type="protein sequence ID" value="KAF2804340.1"/>
    <property type="molecule type" value="Genomic_DNA"/>
</dbReference>
<gene>
    <name evidence="3 5" type="ORF">BDZ99DRAFT_467625</name>
</gene>
<dbReference type="AlphaFoldDB" id="A0A6A6Y6M8"/>
<reference evidence="3 5" key="1">
    <citation type="journal article" date="2020" name="Stud. Mycol.">
        <title>101 Dothideomycetes genomes: a test case for predicting lifestyles and emergence of pathogens.</title>
        <authorList>
            <person name="Haridas S."/>
            <person name="Albert R."/>
            <person name="Binder M."/>
            <person name="Bloem J."/>
            <person name="Labutti K."/>
            <person name="Salamov A."/>
            <person name="Andreopoulos B."/>
            <person name="Baker S."/>
            <person name="Barry K."/>
            <person name="Bills G."/>
            <person name="Bluhm B."/>
            <person name="Cannon C."/>
            <person name="Castanera R."/>
            <person name="Culley D."/>
            <person name="Daum C."/>
            <person name="Ezra D."/>
            <person name="Gonzalez J."/>
            <person name="Henrissat B."/>
            <person name="Kuo A."/>
            <person name="Liang C."/>
            <person name="Lipzen A."/>
            <person name="Lutzoni F."/>
            <person name="Magnuson J."/>
            <person name="Mondo S."/>
            <person name="Nolan M."/>
            <person name="Ohm R."/>
            <person name="Pangilinan J."/>
            <person name="Park H.-J."/>
            <person name="Ramirez L."/>
            <person name="Alfaro M."/>
            <person name="Sun H."/>
            <person name="Tritt A."/>
            <person name="Yoshinaga Y."/>
            <person name="Zwiers L.-H."/>
            <person name="Turgeon B."/>
            <person name="Goodwin S."/>
            <person name="Spatafora J."/>
            <person name="Crous P."/>
            <person name="Grigoriev I."/>
        </authorList>
    </citation>
    <scope>NUCLEOTIDE SEQUENCE</scope>
    <source>
        <strain evidence="3 5">CBS 304.34</strain>
    </source>
</reference>
<dbReference type="RefSeq" id="XP_033571304.1">
    <property type="nucleotide sequence ID" value="XM_033721058.1"/>
</dbReference>
<dbReference type="GO" id="GO:0016491">
    <property type="term" value="F:oxidoreductase activity"/>
    <property type="evidence" value="ECO:0007669"/>
    <property type="project" value="InterPro"/>
</dbReference>
<dbReference type="OrthoDB" id="3454835at2759"/>
<dbReference type="Gene3D" id="3.30.70.100">
    <property type="match status" value="1"/>
</dbReference>
<accession>A0A6A6Y6M8</accession>
<feature type="domain" description="EthD" evidence="2">
    <location>
        <begin position="18"/>
        <end position="111"/>
    </location>
</feature>
<evidence type="ECO:0000313" key="3">
    <source>
        <dbReference type="EMBL" id="KAF2804340.1"/>
    </source>
</evidence>
<evidence type="ECO:0000259" key="2">
    <source>
        <dbReference type="Pfam" id="PF07110"/>
    </source>
</evidence>
<dbReference type="Proteomes" id="UP000504636">
    <property type="component" value="Unplaced"/>
</dbReference>
<reference evidence="5" key="2">
    <citation type="submission" date="2020-04" db="EMBL/GenBank/DDBJ databases">
        <authorList>
            <consortium name="NCBI Genome Project"/>
        </authorList>
    </citation>
    <scope>NUCLEOTIDE SEQUENCE</scope>
    <source>
        <strain evidence="5">CBS 304.34</strain>
    </source>
</reference>
<evidence type="ECO:0000313" key="4">
    <source>
        <dbReference type="Proteomes" id="UP000504636"/>
    </source>
</evidence>
<name>A0A6A6Y6M8_9PEZI</name>
<evidence type="ECO:0000313" key="5">
    <source>
        <dbReference type="RefSeq" id="XP_033571304.1"/>
    </source>
</evidence>
<dbReference type="InterPro" id="IPR009799">
    <property type="entry name" value="EthD_dom"/>
</dbReference>
<dbReference type="SUPFAM" id="SSF54909">
    <property type="entry name" value="Dimeric alpha+beta barrel"/>
    <property type="match status" value="1"/>
</dbReference>